<proteinExistence type="predicted"/>
<dbReference type="NCBIfam" id="TIGR02547">
    <property type="entry name" value="casA_cse1"/>
    <property type="match status" value="1"/>
</dbReference>
<dbReference type="eggNOG" id="COG1203">
    <property type="taxonomic scope" value="Bacteria"/>
</dbReference>
<dbReference type="RefSeq" id="WP_006302702.1">
    <property type="nucleotide sequence ID" value="NZ_ACGK02000001.1"/>
</dbReference>
<organism evidence="1 2">
    <name type="scientific">Fannyhessea vaginae DSM 15829</name>
    <dbReference type="NCBI Taxonomy" id="525256"/>
    <lineage>
        <taxon>Bacteria</taxon>
        <taxon>Bacillati</taxon>
        <taxon>Actinomycetota</taxon>
        <taxon>Coriobacteriia</taxon>
        <taxon>Coriobacteriales</taxon>
        <taxon>Atopobiaceae</taxon>
        <taxon>Fannyhessea</taxon>
    </lineage>
</organism>
<accession>F1T4D0</accession>
<dbReference type="GeneID" id="93210137"/>
<dbReference type="Gene3D" id="1.10.132.100">
    <property type="match status" value="1"/>
</dbReference>
<gene>
    <name evidence="1" type="primary">casA</name>
    <name evidence="1" type="ORF">HMPREF0091_10521</name>
</gene>
<name>F1T4D0_9ACTN</name>
<dbReference type="OrthoDB" id="3187690at2"/>
<reference evidence="1 2" key="1">
    <citation type="submission" date="2011-02" db="EMBL/GenBank/DDBJ databases">
        <authorList>
            <person name="Muzny D."/>
            <person name="Qin X."/>
            <person name="Buhay C."/>
            <person name="Dugan-Rocha S."/>
            <person name="Ding Y."/>
            <person name="Chen G."/>
            <person name="Hawes A."/>
            <person name="Holder M."/>
            <person name="Jhangiani S."/>
            <person name="Johnson A."/>
            <person name="Khan Z."/>
            <person name="Li Z."/>
            <person name="Liu W."/>
            <person name="Liu X."/>
            <person name="Perez L."/>
            <person name="Shen H."/>
            <person name="Wang Q."/>
            <person name="Watt J."/>
            <person name="Xi L."/>
            <person name="Xin Y."/>
            <person name="Zhou J."/>
            <person name="Deng J."/>
            <person name="Jiang H."/>
            <person name="Liu Y."/>
            <person name="Qu J."/>
            <person name="Song X.-Z."/>
            <person name="Zhang L."/>
            <person name="Villasana D."/>
            <person name="Johnson A."/>
            <person name="Liu J."/>
            <person name="Liyanage D."/>
            <person name="Lorensuhewa L."/>
            <person name="Robinson T."/>
            <person name="Song A."/>
            <person name="Song B.-B."/>
            <person name="Dinh H."/>
            <person name="Thornton R."/>
            <person name="Coyle M."/>
            <person name="Francisco L."/>
            <person name="Jackson L."/>
            <person name="Javaid M."/>
            <person name="Korchina V."/>
            <person name="Kovar C."/>
            <person name="Mata R."/>
            <person name="Mathew T."/>
            <person name="Ngo R."/>
            <person name="Nguyen L."/>
            <person name="Nguyen N."/>
            <person name="Okwuonu G."/>
            <person name="Ongeri F."/>
            <person name="Pham C."/>
            <person name="Simmons D."/>
            <person name="Wilczek-Boney K."/>
            <person name="Hale W."/>
            <person name="Jakkamsetti A."/>
            <person name="Pham P."/>
            <person name="Ruth R."/>
            <person name="San Lucas F."/>
            <person name="Warren J."/>
            <person name="Zhang J."/>
            <person name="Zhao Z."/>
            <person name="Zhou C."/>
            <person name="Zhu D."/>
            <person name="Lee S."/>
            <person name="Bess C."/>
            <person name="Blankenburg K."/>
            <person name="Forbes L."/>
            <person name="Fu Q."/>
            <person name="Gubbala S."/>
            <person name="Hirani K."/>
            <person name="Jayaseelan J.C."/>
            <person name="Lara F."/>
            <person name="Munidasa M."/>
            <person name="Palculict T."/>
            <person name="Patil S."/>
            <person name="Pu L.-L."/>
            <person name="Saada N."/>
            <person name="Tang L."/>
            <person name="Weissenberger G."/>
            <person name="Zhu Y."/>
            <person name="Hemphill L."/>
            <person name="Shang Y."/>
            <person name="Youmans B."/>
            <person name="Ayvaz T."/>
            <person name="Ross M."/>
            <person name="Santibanez J."/>
            <person name="Aqrawi P."/>
            <person name="Gross S."/>
            <person name="Joshi V."/>
            <person name="Fowler G."/>
            <person name="Nazareth L."/>
            <person name="Reid J."/>
            <person name="Worley K."/>
            <person name="Petrosino J."/>
            <person name="Highlander S."/>
            <person name="Gibbs R."/>
        </authorList>
    </citation>
    <scope>NUCLEOTIDE SEQUENCE [LARGE SCALE GENOMIC DNA]</scope>
    <source>
        <strain evidence="1 2">DSM 15829</strain>
    </source>
</reference>
<dbReference type="EMBL" id="ACGK02000001">
    <property type="protein sequence ID" value="EGF23574.1"/>
    <property type="molecule type" value="Genomic_DNA"/>
</dbReference>
<comment type="caution">
    <text evidence="1">The sequence shown here is derived from an EMBL/GenBank/DDBJ whole genome shotgun (WGS) entry which is preliminary data.</text>
</comment>
<evidence type="ECO:0000313" key="1">
    <source>
        <dbReference type="EMBL" id="EGF23574.1"/>
    </source>
</evidence>
<dbReference type="Proteomes" id="UP000005947">
    <property type="component" value="Unassembled WGS sequence"/>
</dbReference>
<keyword evidence="2" id="KW-1185">Reference proteome</keyword>
<evidence type="ECO:0000313" key="2">
    <source>
        <dbReference type="Proteomes" id="UP000005947"/>
    </source>
</evidence>
<dbReference type="Pfam" id="PF09481">
    <property type="entry name" value="CRISPR_Cse1"/>
    <property type="match status" value="1"/>
</dbReference>
<dbReference type="InterPro" id="IPR013381">
    <property type="entry name" value="CRISPR-assoc_prot_Cse1"/>
</dbReference>
<protein>
    <submittedName>
        <fullName evidence="1">CRISPR system CASCADE complex protein CasA</fullName>
    </submittedName>
</protein>
<sequence length="558" mass="64298">MHEFNLLEEPWISVIVDDLGHTKLVSMIDIFQSAHEYKALAGDMKAQDFSILRLLLAVLHTVFSRYDAKGYSRTFDPDEDEAEDFDEESIEIWREVWLERRFPNIVCDYLDNWHNRFYLFDDEYPFMQVLAEDISSDKLGGKKPSEISGKNINRLISESNNKIALFSPKSGNEKDKNRLTCAELARWLVTLQGYVGLSDKTIFGTQKYKASKGWLFDLGGITLAGSNLFETLLLNWVAANPFQLAASDQKPCWEYSGAENIQHAFSSSRVDNIAQLYTRWSRAVYIPSREDENEPFTPFMVKLPDLDHKNAFIEPMTFWHYNKTGDNKDTFTPRKHRTEEAMWRSYSLLTLAYSLDDKEKYHRPEAISWLDCISSYIENSRIVLEAISVKDDGNATSWVPTDEVYDNLYVHEELITDIGNDGWVYRVNNEVNHTKTAVSSTYRGFLKDMCDIQNRSDDNAATFINRTINHVYFLLDHPFRDWLAGINPSDSKNECCDRWRATVKQLLAKEASQMVANANTRDLNGITVTEKTSGAATTKNIITAYNAFIYRLNKLSEQ</sequence>
<dbReference type="AlphaFoldDB" id="F1T4D0"/>